<dbReference type="EMBL" id="CAWYQH010000103">
    <property type="protein sequence ID" value="CAK8687151.1"/>
    <property type="molecule type" value="Genomic_DNA"/>
</dbReference>
<evidence type="ECO:0000256" key="3">
    <source>
        <dbReference type="SAM" id="SignalP"/>
    </source>
</evidence>
<keyword evidence="3" id="KW-0732">Signal</keyword>
<feature type="region of interest" description="Disordered" evidence="1">
    <location>
        <begin position="32"/>
        <end position="51"/>
    </location>
</feature>
<reference evidence="4 5" key="1">
    <citation type="submission" date="2024-02" db="EMBL/GenBank/DDBJ databases">
        <authorList>
            <person name="Daric V."/>
            <person name="Darras S."/>
        </authorList>
    </citation>
    <scope>NUCLEOTIDE SEQUENCE [LARGE SCALE GENOMIC DNA]</scope>
</reference>
<keyword evidence="2" id="KW-0472">Membrane</keyword>
<evidence type="ECO:0000313" key="4">
    <source>
        <dbReference type="EMBL" id="CAK8687151.1"/>
    </source>
</evidence>
<feature type="compositionally biased region" description="Basic and acidic residues" evidence="1">
    <location>
        <begin position="90"/>
        <end position="105"/>
    </location>
</feature>
<feature type="chain" id="PRO_5046532747" evidence="3">
    <location>
        <begin position="21"/>
        <end position="281"/>
    </location>
</feature>
<evidence type="ECO:0000313" key="5">
    <source>
        <dbReference type="Proteomes" id="UP001642483"/>
    </source>
</evidence>
<feature type="transmembrane region" description="Helical" evidence="2">
    <location>
        <begin position="219"/>
        <end position="247"/>
    </location>
</feature>
<evidence type="ECO:0000256" key="2">
    <source>
        <dbReference type="SAM" id="Phobius"/>
    </source>
</evidence>
<organism evidence="4 5">
    <name type="scientific">Clavelina lepadiformis</name>
    <name type="common">Light-bulb sea squirt</name>
    <name type="synonym">Ascidia lepadiformis</name>
    <dbReference type="NCBI Taxonomy" id="159417"/>
    <lineage>
        <taxon>Eukaryota</taxon>
        <taxon>Metazoa</taxon>
        <taxon>Chordata</taxon>
        <taxon>Tunicata</taxon>
        <taxon>Ascidiacea</taxon>
        <taxon>Aplousobranchia</taxon>
        <taxon>Clavelinidae</taxon>
        <taxon>Clavelina</taxon>
    </lineage>
</organism>
<keyword evidence="5" id="KW-1185">Reference proteome</keyword>
<comment type="caution">
    <text evidence="4">The sequence shown here is derived from an EMBL/GenBank/DDBJ whole genome shotgun (WGS) entry which is preliminary data.</text>
</comment>
<evidence type="ECO:0000256" key="1">
    <source>
        <dbReference type="SAM" id="MobiDB-lite"/>
    </source>
</evidence>
<gene>
    <name evidence="4" type="ORF">CVLEPA_LOCUS19227</name>
</gene>
<name>A0ABP0G8J3_CLALP</name>
<feature type="transmembrane region" description="Helical" evidence="2">
    <location>
        <begin position="185"/>
        <end position="207"/>
    </location>
</feature>
<keyword evidence="2" id="KW-1133">Transmembrane helix</keyword>
<accession>A0ABP0G8J3</accession>
<keyword evidence="2" id="KW-0812">Transmembrane</keyword>
<dbReference type="Proteomes" id="UP001642483">
    <property type="component" value="Unassembled WGS sequence"/>
</dbReference>
<feature type="compositionally biased region" description="Basic and acidic residues" evidence="1">
    <location>
        <begin position="42"/>
        <end position="51"/>
    </location>
</feature>
<proteinExistence type="predicted"/>
<feature type="compositionally biased region" description="Low complexity" evidence="1">
    <location>
        <begin position="71"/>
        <end position="84"/>
    </location>
</feature>
<protein>
    <submittedName>
        <fullName evidence="4">Uncharacterized protein</fullName>
    </submittedName>
</protein>
<feature type="region of interest" description="Disordered" evidence="1">
    <location>
        <begin position="56"/>
        <end position="107"/>
    </location>
</feature>
<feature type="signal peptide" evidence="3">
    <location>
        <begin position="1"/>
        <end position="20"/>
    </location>
</feature>
<sequence>MKKSVLILVLSLLCVGSTKEVSTNRIVEFSSSKNATSEDEGIMEKDLPSLRNQHESILSSDKSTDVGCDPGIGENGVVGNPNNNDVDLPEDAKEEPKHVDEDREQNSGSYVDQILNKIYQLQRLPYGCFTSLYNLVYPLLSTGKSTVKASVMRIPYEIVVFVQKLVSITIAQRLHSKLARPTQPLISWILLGAVFFYLVPSLLQSVANLCMILADLDSWLFVLIVSVVLGITACILLFFLQLVFWLIGFALVTLVYVVSFAFCKEAMVLGVVILSVNRFRL</sequence>